<accession>A0A815NPB7</accession>
<feature type="region of interest" description="Disordered" evidence="1">
    <location>
        <begin position="1"/>
        <end position="95"/>
    </location>
</feature>
<organism evidence="2 4">
    <name type="scientific">Rotaria sordida</name>
    <dbReference type="NCBI Taxonomy" id="392033"/>
    <lineage>
        <taxon>Eukaryota</taxon>
        <taxon>Metazoa</taxon>
        <taxon>Spiralia</taxon>
        <taxon>Gnathifera</taxon>
        <taxon>Rotifera</taxon>
        <taxon>Eurotatoria</taxon>
        <taxon>Bdelloidea</taxon>
        <taxon>Philodinida</taxon>
        <taxon>Philodinidae</taxon>
        <taxon>Rotaria</taxon>
    </lineage>
</organism>
<dbReference type="EMBL" id="CAJNOT010004668">
    <property type="protein sequence ID" value="CAF1440746.1"/>
    <property type="molecule type" value="Genomic_DNA"/>
</dbReference>
<dbReference type="Proteomes" id="UP000663836">
    <property type="component" value="Unassembled WGS sequence"/>
</dbReference>
<evidence type="ECO:0000256" key="1">
    <source>
        <dbReference type="SAM" id="MobiDB-lite"/>
    </source>
</evidence>
<dbReference type="EMBL" id="CAJOBD010006841">
    <property type="protein sequence ID" value="CAF4071771.1"/>
    <property type="molecule type" value="Genomic_DNA"/>
</dbReference>
<name>A0A815NPB7_9BILA</name>
<evidence type="ECO:0000313" key="2">
    <source>
        <dbReference type="EMBL" id="CAF1440746.1"/>
    </source>
</evidence>
<reference evidence="2" key="1">
    <citation type="submission" date="2021-02" db="EMBL/GenBank/DDBJ databases">
        <authorList>
            <person name="Nowell W R."/>
        </authorList>
    </citation>
    <scope>NUCLEOTIDE SEQUENCE</scope>
</reference>
<gene>
    <name evidence="3" type="ORF">JBS370_LOCUS30195</name>
    <name evidence="2" type="ORF">ZHD862_LOCUS34807</name>
</gene>
<sequence>MTSSTPSRSIDFDPSLPENRIRSLSLSSSPEVSQSVARKISSRRSQTPKAKRKNISNRLKPYTPFSLSHTNQLKNSTKRTAHNSQELNNTDESSVDINVIRLSSQQNQTGQVQDAFERSSEDETEVSNFNIIYLISLGI</sequence>
<comment type="caution">
    <text evidence="2">The sequence shown here is derived from an EMBL/GenBank/DDBJ whole genome shotgun (WGS) entry which is preliminary data.</text>
</comment>
<feature type="compositionally biased region" description="Low complexity" evidence="1">
    <location>
        <begin position="23"/>
        <end position="36"/>
    </location>
</feature>
<dbReference type="Proteomes" id="UP000663864">
    <property type="component" value="Unassembled WGS sequence"/>
</dbReference>
<dbReference type="AlphaFoldDB" id="A0A815NPB7"/>
<protein>
    <submittedName>
        <fullName evidence="2">Uncharacterized protein</fullName>
    </submittedName>
</protein>
<evidence type="ECO:0000313" key="3">
    <source>
        <dbReference type="EMBL" id="CAF4071771.1"/>
    </source>
</evidence>
<feature type="compositionally biased region" description="Polar residues" evidence="1">
    <location>
        <begin position="65"/>
        <end position="75"/>
    </location>
</feature>
<evidence type="ECO:0000313" key="4">
    <source>
        <dbReference type="Proteomes" id="UP000663864"/>
    </source>
</evidence>
<proteinExistence type="predicted"/>
<feature type="compositionally biased region" description="Polar residues" evidence="1">
    <location>
        <begin position="82"/>
        <end position="95"/>
    </location>
</feature>